<sequence>MRPADDPPVRTLIQRHHPWDELQNTALAIIDHTHAAALAIGGGVRDAASGIVTLSHPIDAADPDSPVLTVHASATHCFVAFSNTRGDADAFAKYTSLMGKSKPTHCLDLVTITISPGTLHLARTGSGAVRRNNRANIKSSRRELAIVDAIVSRLDALIRAEKELLRKAAAAGCGSFPKMAEINQVFKVLQQMRREMDLEAVMRRRSKKRRVVVQEIAGVTAAATTAWSSAGPTQPLTKRVRTLRVVDPRSRSRVVEVLEQVCRSAT</sequence>
<evidence type="ECO:0000313" key="1">
    <source>
        <dbReference type="EMBL" id="KAK1695732.1"/>
    </source>
</evidence>
<dbReference type="Proteomes" id="UP001231189">
    <property type="component" value="Unassembled WGS sequence"/>
</dbReference>
<keyword evidence="2" id="KW-1185">Reference proteome</keyword>
<dbReference type="AlphaFoldDB" id="A0AAD8X6A1"/>
<accession>A0AAD8X6A1</accession>
<organism evidence="1 2">
    <name type="scientific">Lolium multiflorum</name>
    <name type="common">Italian ryegrass</name>
    <name type="synonym">Lolium perenne subsp. multiflorum</name>
    <dbReference type="NCBI Taxonomy" id="4521"/>
    <lineage>
        <taxon>Eukaryota</taxon>
        <taxon>Viridiplantae</taxon>
        <taxon>Streptophyta</taxon>
        <taxon>Embryophyta</taxon>
        <taxon>Tracheophyta</taxon>
        <taxon>Spermatophyta</taxon>
        <taxon>Magnoliopsida</taxon>
        <taxon>Liliopsida</taxon>
        <taxon>Poales</taxon>
        <taxon>Poaceae</taxon>
        <taxon>BOP clade</taxon>
        <taxon>Pooideae</taxon>
        <taxon>Poodae</taxon>
        <taxon>Poeae</taxon>
        <taxon>Poeae Chloroplast Group 2 (Poeae type)</taxon>
        <taxon>Loliodinae</taxon>
        <taxon>Loliinae</taxon>
        <taxon>Lolium</taxon>
    </lineage>
</organism>
<dbReference type="EMBL" id="JAUUTY010000001">
    <property type="protein sequence ID" value="KAK1695732.1"/>
    <property type="molecule type" value="Genomic_DNA"/>
</dbReference>
<reference evidence="1" key="1">
    <citation type="submission" date="2023-07" db="EMBL/GenBank/DDBJ databases">
        <title>A chromosome-level genome assembly of Lolium multiflorum.</title>
        <authorList>
            <person name="Chen Y."/>
            <person name="Copetti D."/>
            <person name="Kolliker R."/>
            <person name="Studer B."/>
        </authorList>
    </citation>
    <scope>NUCLEOTIDE SEQUENCE</scope>
    <source>
        <strain evidence="1">02402/16</strain>
        <tissue evidence="1">Leaf</tissue>
    </source>
</reference>
<protein>
    <submittedName>
        <fullName evidence="1">Uncharacterized protein</fullName>
    </submittedName>
</protein>
<name>A0AAD8X6A1_LOLMU</name>
<evidence type="ECO:0000313" key="2">
    <source>
        <dbReference type="Proteomes" id="UP001231189"/>
    </source>
</evidence>
<gene>
    <name evidence="1" type="ORF">QYE76_012429</name>
</gene>
<proteinExistence type="predicted"/>
<comment type="caution">
    <text evidence="1">The sequence shown here is derived from an EMBL/GenBank/DDBJ whole genome shotgun (WGS) entry which is preliminary data.</text>
</comment>